<protein>
    <submittedName>
        <fullName evidence="1">Uncharacterized protein</fullName>
    </submittedName>
</protein>
<dbReference type="EMBL" id="OV651814">
    <property type="protein sequence ID" value="CAH1107044.1"/>
    <property type="molecule type" value="Genomic_DNA"/>
</dbReference>
<evidence type="ECO:0000313" key="1">
    <source>
        <dbReference type="EMBL" id="CAH1107044.1"/>
    </source>
</evidence>
<reference evidence="1" key="1">
    <citation type="submission" date="2022-01" db="EMBL/GenBank/DDBJ databases">
        <authorList>
            <person name="King R."/>
        </authorList>
    </citation>
    <scope>NUCLEOTIDE SEQUENCE</scope>
</reference>
<keyword evidence="2" id="KW-1185">Reference proteome</keyword>
<name>A0A9P0G9C0_9CUCU</name>
<dbReference type="Proteomes" id="UP001153636">
    <property type="component" value="Chromosome 2"/>
</dbReference>
<accession>A0A9P0G9C0</accession>
<dbReference type="AlphaFoldDB" id="A0A9P0G9C0"/>
<dbReference type="OrthoDB" id="6780967at2759"/>
<gene>
    <name evidence="1" type="ORF">PSYICH_LOCUS7412</name>
</gene>
<sequence>MYIRCLHDERIEHFVFLVTVSYQMPDYILIEFSTFVGLAQRPTFSTCENTIHVPTTYCSYQELRQNFDLCLLSDEAYLYTTY</sequence>
<organism evidence="1 2">
    <name type="scientific">Psylliodes chrysocephalus</name>
    <dbReference type="NCBI Taxonomy" id="3402493"/>
    <lineage>
        <taxon>Eukaryota</taxon>
        <taxon>Metazoa</taxon>
        <taxon>Ecdysozoa</taxon>
        <taxon>Arthropoda</taxon>
        <taxon>Hexapoda</taxon>
        <taxon>Insecta</taxon>
        <taxon>Pterygota</taxon>
        <taxon>Neoptera</taxon>
        <taxon>Endopterygota</taxon>
        <taxon>Coleoptera</taxon>
        <taxon>Polyphaga</taxon>
        <taxon>Cucujiformia</taxon>
        <taxon>Chrysomeloidea</taxon>
        <taxon>Chrysomelidae</taxon>
        <taxon>Galerucinae</taxon>
        <taxon>Alticini</taxon>
        <taxon>Psylliodes</taxon>
    </lineage>
</organism>
<proteinExistence type="predicted"/>
<evidence type="ECO:0000313" key="2">
    <source>
        <dbReference type="Proteomes" id="UP001153636"/>
    </source>
</evidence>